<dbReference type="GO" id="GO:0052621">
    <property type="term" value="F:diguanylate cyclase activity"/>
    <property type="evidence" value="ECO:0007669"/>
    <property type="project" value="TreeGrafter"/>
</dbReference>
<keyword evidence="1" id="KW-0812">Transmembrane</keyword>
<feature type="transmembrane region" description="Helical" evidence="1">
    <location>
        <begin position="95"/>
        <end position="115"/>
    </location>
</feature>
<accession>A0AAW5DZ39</accession>
<comment type="caution">
    <text evidence="3">The sequence shown here is derived from an EMBL/GenBank/DDBJ whole genome shotgun (WGS) entry which is preliminary data.</text>
</comment>
<dbReference type="PANTHER" id="PTHR45138">
    <property type="entry name" value="REGULATORY COMPONENTS OF SENSORY TRANSDUCTION SYSTEM"/>
    <property type="match status" value="1"/>
</dbReference>
<gene>
    <name evidence="3" type="ORF">MJG50_04535</name>
</gene>
<reference evidence="3" key="1">
    <citation type="submission" date="2022-02" db="EMBL/GenBank/DDBJ databases">
        <title>Fredinandcohnia quinoae sp. nov. isolated from Chenopodium quinoa seeds.</title>
        <authorList>
            <person name="Saati-Santamaria Z."/>
            <person name="Flores-Felix J.D."/>
            <person name="Igual J.M."/>
            <person name="Velazquez E."/>
            <person name="Garcia-Fraile P."/>
            <person name="Martinez-Molina E."/>
        </authorList>
    </citation>
    <scope>NUCLEOTIDE SEQUENCE</scope>
    <source>
        <strain evidence="3">SECRCQ15</strain>
    </source>
</reference>
<keyword evidence="1" id="KW-1133">Transmembrane helix</keyword>
<evidence type="ECO:0000259" key="2">
    <source>
        <dbReference type="PROSITE" id="PS50887"/>
    </source>
</evidence>
<dbReference type="PROSITE" id="PS50887">
    <property type="entry name" value="GGDEF"/>
    <property type="match status" value="1"/>
</dbReference>
<protein>
    <submittedName>
        <fullName evidence="3">Sensor domain-containing diguanylate cyclase</fullName>
    </submittedName>
</protein>
<dbReference type="GO" id="GO:0005886">
    <property type="term" value="C:plasma membrane"/>
    <property type="evidence" value="ECO:0007669"/>
    <property type="project" value="TreeGrafter"/>
</dbReference>
<dbReference type="GO" id="GO:1902201">
    <property type="term" value="P:negative regulation of bacterial-type flagellum-dependent cell motility"/>
    <property type="evidence" value="ECO:0007669"/>
    <property type="project" value="TreeGrafter"/>
</dbReference>
<dbReference type="SUPFAM" id="SSF55781">
    <property type="entry name" value="GAF domain-like"/>
    <property type="match status" value="1"/>
</dbReference>
<feature type="transmembrane region" description="Helical" evidence="1">
    <location>
        <begin position="57"/>
        <end position="83"/>
    </location>
</feature>
<dbReference type="PANTHER" id="PTHR45138:SF9">
    <property type="entry name" value="DIGUANYLATE CYCLASE DGCM-RELATED"/>
    <property type="match status" value="1"/>
</dbReference>
<evidence type="ECO:0000313" key="3">
    <source>
        <dbReference type="EMBL" id="MCH1624584.1"/>
    </source>
</evidence>
<dbReference type="Pfam" id="PF00990">
    <property type="entry name" value="GGDEF"/>
    <property type="match status" value="1"/>
</dbReference>
<dbReference type="Gene3D" id="3.30.450.40">
    <property type="match status" value="2"/>
</dbReference>
<feature type="domain" description="GGDEF" evidence="2">
    <location>
        <begin position="367"/>
        <end position="500"/>
    </location>
</feature>
<dbReference type="Proteomes" id="UP001431131">
    <property type="component" value="Unassembled WGS sequence"/>
</dbReference>
<dbReference type="InterPro" id="IPR050469">
    <property type="entry name" value="Diguanylate_Cyclase"/>
</dbReference>
<dbReference type="InterPro" id="IPR029016">
    <property type="entry name" value="GAF-like_dom_sf"/>
</dbReference>
<feature type="transmembrane region" description="Helical" evidence="1">
    <location>
        <begin position="5"/>
        <end position="24"/>
    </location>
</feature>
<dbReference type="InterPro" id="IPR003018">
    <property type="entry name" value="GAF"/>
</dbReference>
<dbReference type="SMART" id="SM00267">
    <property type="entry name" value="GGDEF"/>
    <property type="match status" value="1"/>
</dbReference>
<dbReference type="InterPro" id="IPR000160">
    <property type="entry name" value="GGDEF_dom"/>
</dbReference>
<dbReference type="SMART" id="SM00065">
    <property type="entry name" value="GAF"/>
    <property type="match status" value="1"/>
</dbReference>
<dbReference type="CDD" id="cd01949">
    <property type="entry name" value="GGDEF"/>
    <property type="match status" value="1"/>
</dbReference>
<dbReference type="InterPro" id="IPR029787">
    <property type="entry name" value="Nucleotide_cyclase"/>
</dbReference>
<dbReference type="Gene3D" id="3.30.70.270">
    <property type="match status" value="1"/>
</dbReference>
<dbReference type="RefSeq" id="WP_240253129.1">
    <property type="nucleotide sequence ID" value="NZ_JAKTTI010000004.1"/>
</dbReference>
<dbReference type="Pfam" id="PF01590">
    <property type="entry name" value="GAF"/>
    <property type="match status" value="1"/>
</dbReference>
<dbReference type="InterPro" id="IPR043128">
    <property type="entry name" value="Rev_trsase/Diguanyl_cyclase"/>
</dbReference>
<dbReference type="GO" id="GO:0043709">
    <property type="term" value="P:cell adhesion involved in single-species biofilm formation"/>
    <property type="evidence" value="ECO:0007669"/>
    <property type="project" value="TreeGrafter"/>
</dbReference>
<dbReference type="NCBIfam" id="TIGR00254">
    <property type="entry name" value="GGDEF"/>
    <property type="match status" value="1"/>
</dbReference>
<proteinExistence type="predicted"/>
<name>A0AAW5DZ39_9BACI</name>
<keyword evidence="4" id="KW-1185">Reference proteome</keyword>
<evidence type="ECO:0000313" key="4">
    <source>
        <dbReference type="Proteomes" id="UP001431131"/>
    </source>
</evidence>
<keyword evidence="1" id="KW-0472">Membrane</keyword>
<evidence type="ECO:0000256" key="1">
    <source>
        <dbReference type="SAM" id="Phobius"/>
    </source>
</evidence>
<organism evidence="3 4">
    <name type="scientific">Fredinandcohnia quinoae</name>
    <dbReference type="NCBI Taxonomy" id="2918902"/>
    <lineage>
        <taxon>Bacteria</taxon>
        <taxon>Bacillati</taxon>
        <taxon>Bacillota</taxon>
        <taxon>Bacilli</taxon>
        <taxon>Bacillales</taxon>
        <taxon>Bacillaceae</taxon>
        <taxon>Fredinandcohnia</taxon>
    </lineage>
</organism>
<sequence length="500" mass="56766">MVMQYIQFILYISVTAIITNYIRFKGNDTFNKWILLISSIVVVAIDGLLFDFLHMKWLVLIFIGVSVVCFKLYGGIVSALVSWYLICLQVEKIDIFLLLNFLLFAAGIVFFIHYITKIRMDGNRWLKQLIGNSKQLNIFREVSYSMQQTLQLQKLLQTILTSVTAGHGLGFNRAMILLMDDEGTKLKGIMGTGPMTADEGFATWDKLTKKRYKLMDLIEIKEIESTDKLLNEQVKKIEISLEESNFLSRTLNSRKPLHIRDIDETDITLVRFAVQFKMNELAVFPLINQGAKVGVLIIDNPVNKRPITAEGIDSVIPLANQAAIAIQHTHLYTKIEDMALKDGLTDLLNQRAFQKLLKEHFPTNNESELSLILIDIDYFKHYNDTNGHLLGNEVLIQLANVLRQSIREMDLAFRFGGEEFVVLLPNTEKLIAIKIAEQIRENVEKTPFPYGENQPKGCLTISLGVASSMGLKTTATFELVDEADKSLYKAKESGKNKVVF</sequence>
<dbReference type="FunFam" id="3.30.70.270:FF:000001">
    <property type="entry name" value="Diguanylate cyclase domain protein"/>
    <property type="match status" value="1"/>
</dbReference>
<dbReference type="AlphaFoldDB" id="A0AAW5DZ39"/>
<feature type="transmembrane region" description="Helical" evidence="1">
    <location>
        <begin position="30"/>
        <end position="50"/>
    </location>
</feature>
<dbReference type="EMBL" id="JAKTTI010000004">
    <property type="protein sequence ID" value="MCH1624584.1"/>
    <property type="molecule type" value="Genomic_DNA"/>
</dbReference>
<dbReference type="SUPFAM" id="SSF55073">
    <property type="entry name" value="Nucleotide cyclase"/>
    <property type="match status" value="1"/>
</dbReference>